<gene>
    <name evidence="3" type="ORF">ABAZ39_25850</name>
</gene>
<evidence type="ECO:0000313" key="3">
    <source>
        <dbReference type="EMBL" id="AIB15321.1"/>
    </source>
</evidence>
<geneLocation type="plasmid" evidence="3 4">
    <name>AbAZ39_p2</name>
</geneLocation>
<sequence length="476" mass="50476">MSLFSDYQAHDAVGLAALVRRRAVSPVELLESALARLEAVNPLINAVVDRFAEEAFAQARSLTGEEPLAGVPFLLKDLNIQVLGQRTSNGSRLWRDHRAVKDSTVTARYRAAGLLLFGFTNTAELGLACETAPALFGPTRNPWNVERSVGGSSGGAAAAVAAGIVPAAHATDGGGSIRIPSSNTGTFGLKPTRGRNPFGPDLGEGWNGLSVHHAITRSVRDSAALLDATHGPEPGDPYAAPRFDGRYLDLVERDPAPLRIAFQTVDHEGRAVDPAAAKAVTDAAALLESLGHRVEEASPGVDGAALKRATRIIVASNIANVLRAREEALGRSVEPDELEPITRLWAGESTRYSGADLARSIWTIHGLSRLFGRFFQRHDALLTPTFAAPPLPIGTVDMQSTDLDGYYETLRRYSAFTSVYNSAGIPAASVPFALADGLPVGVQIAAPLGEDGRVLQLAAQIERARPWAGLYPSLPV</sequence>
<dbReference type="InterPro" id="IPR020556">
    <property type="entry name" value="Amidase_CS"/>
</dbReference>
<keyword evidence="3" id="KW-0614">Plasmid</keyword>
<dbReference type="GO" id="GO:0003824">
    <property type="term" value="F:catalytic activity"/>
    <property type="evidence" value="ECO:0007669"/>
    <property type="project" value="InterPro"/>
</dbReference>
<dbReference type="Proteomes" id="UP000027186">
    <property type="component" value="Plasmid AbAZ39_p2"/>
</dbReference>
<dbReference type="RefSeq" id="WP_040136755.1">
    <property type="nucleotide sequence ID" value="NZ_CP007795.1"/>
</dbReference>
<dbReference type="InterPro" id="IPR036928">
    <property type="entry name" value="AS_sf"/>
</dbReference>
<dbReference type="SUPFAM" id="SSF75304">
    <property type="entry name" value="Amidase signature (AS) enzymes"/>
    <property type="match status" value="1"/>
</dbReference>
<evidence type="ECO:0000313" key="4">
    <source>
        <dbReference type="Proteomes" id="UP000027186"/>
    </source>
</evidence>
<dbReference type="PROSITE" id="PS00571">
    <property type="entry name" value="AMIDASES"/>
    <property type="match status" value="1"/>
</dbReference>
<dbReference type="EMBL" id="CP007795">
    <property type="protein sequence ID" value="AIB15321.1"/>
    <property type="molecule type" value="Genomic_DNA"/>
</dbReference>
<name>A0A060DN37_9PROT</name>
<accession>A0A060DN37</accession>
<dbReference type="InterPro" id="IPR023631">
    <property type="entry name" value="Amidase_dom"/>
</dbReference>
<dbReference type="Gene3D" id="3.90.1300.10">
    <property type="entry name" value="Amidase signature (AS) domain"/>
    <property type="match status" value="1"/>
</dbReference>
<comment type="similarity">
    <text evidence="1">Belongs to the amidase family.</text>
</comment>
<feature type="domain" description="Amidase" evidence="2">
    <location>
        <begin position="28"/>
        <end position="455"/>
    </location>
</feature>
<dbReference type="AlphaFoldDB" id="A0A060DN37"/>
<dbReference type="PANTHER" id="PTHR11895">
    <property type="entry name" value="TRANSAMIDASE"/>
    <property type="match status" value="1"/>
</dbReference>
<proteinExistence type="inferred from homology"/>
<organism evidence="3 4">
    <name type="scientific">Azospirillum argentinense</name>
    <dbReference type="NCBI Taxonomy" id="2970906"/>
    <lineage>
        <taxon>Bacteria</taxon>
        <taxon>Pseudomonadati</taxon>
        <taxon>Pseudomonadota</taxon>
        <taxon>Alphaproteobacteria</taxon>
        <taxon>Rhodospirillales</taxon>
        <taxon>Azospirillaceae</taxon>
        <taxon>Azospirillum</taxon>
    </lineage>
</organism>
<reference evidence="3 4" key="1">
    <citation type="journal article" date="2014" name="Genome Announc.">
        <title>Complete Genome Sequence of the Model Rhizosphere Strain Azospirillum brasilense Az39, Successfully Applied in Agriculture.</title>
        <authorList>
            <person name="Rivera D."/>
            <person name="Revale S."/>
            <person name="Molina R."/>
            <person name="Gualpa J."/>
            <person name="Puente M."/>
            <person name="Maroniche G."/>
            <person name="Paris G."/>
            <person name="Baker D."/>
            <person name="Clavijo B."/>
            <person name="McLay K."/>
            <person name="Spaepen S."/>
            <person name="Perticari A."/>
            <person name="Vazquez M."/>
            <person name="Wisniewski-Dye F."/>
            <person name="Watkins C."/>
            <person name="Martinez-Abarca F."/>
            <person name="Vanderleyden J."/>
            <person name="Cassan F."/>
        </authorList>
    </citation>
    <scope>NUCLEOTIDE SEQUENCE [LARGE SCALE GENOMIC DNA]</scope>
    <source>
        <strain evidence="3 4">Az39</strain>
        <plasmid evidence="3">AbAZ39_p2</plasmid>
    </source>
</reference>
<dbReference type="KEGG" id="abq:ABAZ39_25850"/>
<dbReference type="PANTHER" id="PTHR11895:SF7">
    <property type="entry name" value="GLUTAMYL-TRNA(GLN) AMIDOTRANSFERASE SUBUNIT A, MITOCHONDRIAL"/>
    <property type="match status" value="1"/>
</dbReference>
<protein>
    <submittedName>
        <fullName evidence="3">Amidase</fullName>
    </submittedName>
</protein>
<dbReference type="Pfam" id="PF01425">
    <property type="entry name" value="Amidase"/>
    <property type="match status" value="1"/>
</dbReference>
<evidence type="ECO:0000256" key="1">
    <source>
        <dbReference type="ARBA" id="ARBA00009199"/>
    </source>
</evidence>
<dbReference type="InterPro" id="IPR000120">
    <property type="entry name" value="Amidase"/>
</dbReference>
<evidence type="ECO:0000259" key="2">
    <source>
        <dbReference type="Pfam" id="PF01425"/>
    </source>
</evidence>